<dbReference type="RefSeq" id="XP_018010842.1">
    <property type="nucleotide sequence ID" value="XM_018155353.2"/>
</dbReference>
<accession>A0A8B7NB70</accession>
<evidence type="ECO:0000313" key="3">
    <source>
        <dbReference type="RefSeq" id="XP_018010842.1"/>
    </source>
</evidence>
<reference evidence="3" key="1">
    <citation type="submission" date="2025-08" db="UniProtKB">
        <authorList>
            <consortium name="RefSeq"/>
        </authorList>
    </citation>
    <scope>IDENTIFICATION</scope>
    <source>
        <tissue evidence="3">Whole organism</tissue>
    </source>
</reference>
<evidence type="ECO:0000256" key="1">
    <source>
        <dbReference type="SAM" id="MobiDB-lite"/>
    </source>
</evidence>
<gene>
    <name evidence="3" type="primary">LOC108668185</name>
</gene>
<sequence length="436" mass="48955">MGRSRPSTSVERYVQSVSKRRPVEDKQALQMSTTSLPTEAKRVLSEGHSTQKTRTMPVPENTLDGIVSDAMESLLIQGEVSAKTAVPEGIITPDVSAKNGTDDVTKPVAVQGKKQKKGKKLRLRFVKLTKVVDRDISVVATQVEELRDDVTAGKIPKYNNSSMNFGDSQVQQNSVKSGTDPELIESSENTTDQPTASIAKPLPTLAYDEVTKVSRTMHFDDFKACFQKGKFIASRVKPQYKTLLPKNEDFVWFRAQSDCANGELQDWFGNVRCSFDLVKFMRDNMNVNMFYIDCAYFGFSSASRILLSTRTQYPGAKKIDLDSLKFGDPLMFDGTKLMFLRKDVSSNRKWFGSHQTEVVIDAQTIDLGKLFTICDKVPVNHSRANRKNKNGVFVFHQCLIFNSLKRKICPSAWTVEETRKSLNQLLGIEETPDVES</sequence>
<dbReference type="Proteomes" id="UP000694843">
    <property type="component" value="Unplaced"/>
</dbReference>
<keyword evidence="2" id="KW-1185">Reference proteome</keyword>
<protein>
    <submittedName>
        <fullName evidence="3">Uncharacterized protein LOC108668185</fullName>
    </submittedName>
</protein>
<feature type="compositionally biased region" description="Polar residues" evidence="1">
    <location>
        <begin position="161"/>
        <end position="177"/>
    </location>
</feature>
<feature type="compositionally biased region" description="Polar residues" evidence="1">
    <location>
        <begin position="1"/>
        <end position="10"/>
    </location>
</feature>
<proteinExistence type="predicted"/>
<name>A0A8B7NB70_HYAAZ</name>
<dbReference type="OrthoDB" id="10428045at2759"/>
<feature type="region of interest" description="Disordered" evidence="1">
    <location>
        <begin position="1"/>
        <end position="59"/>
    </location>
</feature>
<dbReference type="AlphaFoldDB" id="A0A8B7NB70"/>
<organism evidence="2 3">
    <name type="scientific">Hyalella azteca</name>
    <name type="common">Amphipod</name>
    <dbReference type="NCBI Taxonomy" id="294128"/>
    <lineage>
        <taxon>Eukaryota</taxon>
        <taxon>Metazoa</taxon>
        <taxon>Ecdysozoa</taxon>
        <taxon>Arthropoda</taxon>
        <taxon>Crustacea</taxon>
        <taxon>Multicrustacea</taxon>
        <taxon>Malacostraca</taxon>
        <taxon>Eumalacostraca</taxon>
        <taxon>Peracarida</taxon>
        <taxon>Amphipoda</taxon>
        <taxon>Senticaudata</taxon>
        <taxon>Talitrida</taxon>
        <taxon>Talitroidea</taxon>
        <taxon>Hyalellidae</taxon>
        <taxon>Hyalella</taxon>
    </lineage>
</organism>
<feature type="region of interest" description="Disordered" evidence="1">
    <location>
        <begin position="161"/>
        <end position="197"/>
    </location>
</feature>
<dbReference type="GeneID" id="108668185"/>
<feature type="compositionally biased region" description="Polar residues" evidence="1">
    <location>
        <begin position="186"/>
        <end position="196"/>
    </location>
</feature>
<evidence type="ECO:0000313" key="2">
    <source>
        <dbReference type="Proteomes" id="UP000694843"/>
    </source>
</evidence>
<dbReference type="KEGG" id="hazt:108668185"/>